<evidence type="ECO:0000256" key="1">
    <source>
        <dbReference type="ARBA" id="ARBA00004123"/>
    </source>
</evidence>
<comment type="subcellular location">
    <subcellularLocation>
        <location evidence="1">Nucleus</location>
    </subcellularLocation>
</comment>
<evidence type="ECO:0000256" key="4">
    <source>
        <dbReference type="ARBA" id="ARBA00023163"/>
    </source>
</evidence>
<proteinExistence type="predicted"/>
<keyword evidence="4" id="KW-0804">Transcription</keyword>
<dbReference type="InterPro" id="IPR002100">
    <property type="entry name" value="TF_MADSbox"/>
</dbReference>
<keyword evidence="5" id="KW-0539">Nucleus</keyword>
<keyword evidence="9" id="KW-1185">Reference proteome</keyword>
<dbReference type="GO" id="GO:0005634">
    <property type="term" value="C:nucleus"/>
    <property type="evidence" value="ECO:0007669"/>
    <property type="project" value="UniProtKB-SubCell"/>
</dbReference>
<evidence type="ECO:0000313" key="8">
    <source>
        <dbReference type="EMBL" id="MCL7031551.1"/>
    </source>
</evidence>
<evidence type="ECO:0000256" key="6">
    <source>
        <dbReference type="SAM" id="MobiDB-lite"/>
    </source>
</evidence>
<dbReference type="GO" id="GO:0003677">
    <property type="term" value="F:DNA binding"/>
    <property type="evidence" value="ECO:0007669"/>
    <property type="project" value="UniProtKB-KW"/>
</dbReference>
<gene>
    <name evidence="8" type="ORF">MKW94_002796</name>
</gene>
<accession>A0AA41V5J2</accession>
<keyword evidence="3" id="KW-0238">DNA-binding</keyword>
<feature type="region of interest" description="Disordered" evidence="6">
    <location>
        <begin position="103"/>
        <end position="122"/>
    </location>
</feature>
<dbReference type="SUPFAM" id="SSF55455">
    <property type="entry name" value="SRF-like"/>
    <property type="match status" value="1"/>
</dbReference>
<evidence type="ECO:0000256" key="5">
    <source>
        <dbReference type="ARBA" id="ARBA00023242"/>
    </source>
</evidence>
<sequence>MITEQPQKEMDSSGKSEMKLMRYQTYGKRIRGLQKKVYEFSTLCNVDACMIIYRPKQGNHRPDTYPEDLGDVIRIVRRYLSVPRAERTKRHVDISKVSGCDVGIEKDNSDDRRDDNNSKADGLEWDDMLDKLSADQILQLMDSVGSKIETIDNKIKLNENPTSGVSDTPLGINTGMQIQPIFVLQPFNHNLANNGSTMVPMGVINGVTADGANVSFPVVMQYQVMAVPQVEETITSRRNMEIIKGR</sequence>
<keyword evidence="2" id="KW-0805">Transcription regulation</keyword>
<dbReference type="EMBL" id="JAJJMA010113229">
    <property type="protein sequence ID" value="MCL7031551.1"/>
    <property type="molecule type" value="Genomic_DNA"/>
</dbReference>
<dbReference type="GO" id="GO:0046983">
    <property type="term" value="F:protein dimerization activity"/>
    <property type="evidence" value="ECO:0007669"/>
    <property type="project" value="InterPro"/>
</dbReference>
<evidence type="ECO:0000259" key="7">
    <source>
        <dbReference type="PROSITE" id="PS50066"/>
    </source>
</evidence>
<dbReference type="PROSITE" id="PS50066">
    <property type="entry name" value="MADS_BOX_2"/>
    <property type="match status" value="1"/>
</dbReference>
<protein>
    <recommendedName>
        <fullName evidence="7">MADS-box domain-containing protein</fullName>
    </recommendedName>
</protein>
<organism evidence="8 9">
    <name type="scientific">Papaver nudicaule</name>
    <name type="common">Iceland poppy</name>
    <dbReference type="NCBI Taxonomy" id="74823"/>
    <lineage>
        <taxon>Eukaryota</taxon>
        <taxon>Viridiplantae</taxon>
        <taxon>Streptophyta</taxon>
        <taxon>Embryophyta</taxon>
        <taxon>Tracheophyta</taxon>
        <taxon>Spermatophyta</taxon>
        <taxon>Magnoliopsida</taxon>
        <taxon>Ranunculales</taxon>
        <taxon>Papaveraceae</taxon>
        <taxon>Papaveroideae</taxon>
        <taxon>Papaver</taxon>
    </lineage>
</organism>
<reference evidence="8" key="1">
    <citation type="submission" date="2022-03" db="EMBL/GenBank/DDBJ databases">
        <title>A functionally conserved STORR gene fusion in Papaver species that diverged 16.8 million years ago.</title>
        <authorList>
            <person name="Catania T."/>
        </authorList>
    </citation>
    <scope>NUCLEOTIDE SEQUENCE</scope>
    <source>
        <strain evidence="8">S-191538</strain>
    </source>
</reference>
<comment type="caution">
    <text evidence="8">The sequence shown here is derived from an EMBL/GenBank/DDBJ whole genome shotgun (WGS) entry which is preliminary data.</text>
</comment>
<dbReference type="SMART" id="SM00432">
    <property type="entry name" value="MADS"/>
    <property type="match status" value="1"/>
</dbReference>
<dbReference type="AlphaFoldDB" id="A0AA41V5J2"/>
<dbReference type="Pfam" id="PF00319">
    <property type="entry name" value="SRF-TF"/>
    <property type="match status" value="1"/>
</dbReference>
<evidence type="ECO:0000256" key="2">
    <source>
        <dbReference type="ARBA" id="ARBA00023015"/>
    </source>
</evidence>
<dbReference type="InterPro" id="IPR036879">
    <property type="entry name" value="TF_MADSbox_sf"/>
</dbReference>
<dbReference type="Gene3D" id="3.40.1810.10">
    <property type="entry name" value="Transcription factor, MADS-box"/>
    <property type="match status" value="1"/>
</dbReference>
<dbReference type="Proteomes" id="UP001177140">
    <property type="component" value="Unassembled WGS sequence"/>
</dbReference>
<name>A0AA41V5J2_PAPNU</name>
<feature type="domain" description="MADS-box" evidence="7">
    <location>
        <begin position="17"/>
        <end position="53"/>
    </location>
</feature>
<evidence type="ECO:0000256" key="3">
    <source>
        <dbReference type="ARBA" id="ARBA00023125"/>
    </source>
</evidence>
<evidence type="ECO:0000313" key="9">
    <source>
        <dbReference type="Proteomes" id="UP001177140"/>
    </source>
</evidence>